<name>A0A6C0F532_9ZZZZ</name>
<evidence type="ECO:0000313" key="1">
    <source>
        <dbReference type="EMBL" id="QHT35981.1"/>
    </source>
</evidence>
<organism evidence="1">
    <name type="scientific">viral metagenome</name>
    <dbReference type="NCBI Taxonomy" id="1070528"/>
    <lineage>
        <taxon>unclassified sequences</taxon>
        <taxon>metagenomes</taxon>
        <taxon>organismal metagenomes</taxon>
    </lineage>
</organism>
<evidence type="ECO:0008006" key="2">
    <source>
        <dbReference type="Google" id="ProtNLM"/>
    </source>
</evidence>
<proteinExistence type="predicted"/>
<reference evidence="1" key="1">
    <citation type="journal article" date="2020" name="Nature">
        <title>Giant virus diversity and host interactions through global metagenomics.</title>
        <authorList>
            <person name="Schulz F."/>
            <person name="Roux S."/>
            <person name="Paez-Espino D."/>
            <person name="Jungbluth S."/>
            <person name="Walsh D.A."/>
            <person name="Denef V.J."/>
            <person name="McMahon K.D."/>
            <person name="Konstantinidis K.T."/>
            <person name="Eloe-Fadrosh E.A."/>
            <person name="Kyrpides N.C."/>
            <person name="Woyke T."/>
        </authorList>
    </citation>
    <scope>NUCLEOTIDE SEQUENCE</scope>
    <source>
        <strain evidence="1">GVMAG-M-3300009182-46</strain>
    </source>
</reference>
<dbReference type="AlphaFoldDB" id="A0A6C0F532"/>
<accession>A0A6C0F532</accession>
<protein>
    <recommendedName>
        <fullName evidence="2">LRAT domain-containing protein</fullName>
    </recommendedName>
</protein>
<dbReference type="EMBL" id="MN739029">
    <property type="protein sequence ID" value="QHT35981.1"/>
    <property type="molecule type" value="Genomic_DNA"/>
</dbReference>
<sequence length="126" mass="15097">MVKKGQNIINWPMDKFRDVYMIDYVPRDSIVDARVCLKLLMGKNITGEYRVLHFKHLSKKNLINEWHKRTLTDRSYKRTLGRLGSKEICKILDGWSSPFNLYNHNCRHFSNYFIKNIEKIDKQGYV</sequence>